<keyword evidence="1" id="KW-1133">Transmembrane helix</keyword>
<dbReference type="AlphaFoldDB" id="A0AAV4TU06"/>
<protein>
    <submittedName>
        <fullName evidence="2">Uncharacterized protein</fullName>
    </submittedName>
</protein>
<keyword evidence="1" id="KW-0812">Transmembrane</keyword>
<dbReference type="EMBL" id="BPLR01011876">
    <property type="protein sequence ID" value="GIY49750.1"/>
    <property type="molecule type" value="Genomic_DNA"/>
</dbReference>
<evidence type="ECO:0000256" key="1">
    <source>
        <dbReference type="SAM" id="Phobius"/>
    </source>
</evidence>
<keyword evidence="3" id="KW-1185">Reference proteome</keyword>
<evidence type="ECO:0000313" key="3">
    <source>
        <dbReference type="Proteomes" id="UP001054945"/>
    </source>
</evidence>
<gene>
    <name evidence="2" type="ORF">CEXT_200471</name>
</gene>
<proteinExistence type="predicted"/>
<dbReference type="Proteomes" id="UP001054945">
    <property type="component" value="Unassembled WGS sequence"/>
</dbReference>
<reference evidence="2 3" key="1">
    <citation type="submission" date="2021-06" db="EMBL/GenBank/DDBJ databases">
        <title>Caerostris extrusa draft genome.</title>
        <authorList>
            <person name="Kono N."/>
            <person name="Arakawa K."/>
        </authorList>
    </citation>
    <scope>NUCLEOTIDE SEQUENCE [LARGE SCALE GENOMIC DNA]</scope>
</reference>
<keyword evidence="1" id="KW-0472">Membrane</keyword>
<name>A0AAV4TU06_CAEEX</name>
<sequence>MAVCGDMMIVSFVIMRASRVKGAALSRYGDLLLPSNGHHALFSVIPQHLWKCPMLFYRKPQWQRRRVQSSYRVTAVLFLAGLSLGFIFESIFTFGNNMVIEFKFFCRNINHRDFPMQ</sequence>
<evidence type="ECO:0000313" key="2">
    <source>
        <dbReference type="EMBL" id="GIY49750.1"/>
    </source>
</evidence>
<organism evidence="2 3">
    <name type="scientific">Caerostris extrusa</name>
    <name type="common">Bark spider</name>
    <name type="synonym">Caerostris bankana</name>
    <dbReference type="NCBI Taxonomy" id="172846"/>
    <lineage>
        <taxon>Eukaryota</taxon>
        <taxon>Metazoa</taxon>
        <taxon>Ecdysozoa</taxon>
        <taxon>Arthropoda</taxon>
        <taxon>Chelicerata</taxon>
        <taxon>Arachnida</taxon>
        <taxon>Araneae</taxon>
        <taxon>Araneomorphae</taxon>
        <taxon>Entelegynae</taxon>
        <taxon>Araneoidea</taxon>
        <taxon>Araneidae</taxon>
        <taxon>Caerostris</taxon>
    </lineage>
</organism>
<comment type="caution">
    <text evidence="2">The sequence shown here is derived from an EMBL/GenBank/DDBJ whole genome shotgun (WGS) entry which is preliminary data.</text>
</comment>
<accession>A0AAV4TU06</accession>
<feature type="transmembrane region" description="Helical" evidence="1">
    <location>
        <begin position="73"/>
        <end position="95"/>
    </location>
</feature>